<gene>
    <name evidence="1" type="ORF">NH26_21820</name>
</gene>
<dbReference type="AlphaFoldDB" id="A0A1S1YTQ9"/>
<dbReference type="RefSeq" id="WP_044220895.1">
    <property type="nucleotide sequence ID" value="NZ_JRYR02000002.1"/>
</dbReference>
<keyword evidence="2" id="KW-1185">Reference proteome</keyword>
<dbReference type="PANTHER" id="PTHR12526">
    <property type="entry name" value="GLYCOSYLTRANSFERASE"/>
    <property type="match status" value="1"/>
</dbReference>
<reference evidence="1 2" key="1">
    <citation type="journal article" date="2012" name="Int. J. Syst. Evol. Microbiol.">
        <title>Flammeovirga pacifica sp. nov., isolated from deep-sea sediment.</title>
        <authorList>
            <person name="Xu H."/>
            <person name="Fu Y."/>
            <person name="Yang N."/>
            <person name="Ding Z."/>
            <person name="Lai Q."/>
            <person name="Zeng R."/>
        </authorList>
    </citation>
    <scope>NUCLEOTIDE SEQUENCE [LARGE SCALE GENOMIC DNA]</scope>
    <source>
        <strain evidence="2">DSM 24597 / LMG 26175 / WPAGA1</strain>
    </source>
</reference>
<evidence type="ECO:0008006" key="3">
    <source>
        <dbReference type="Google" id="ProtNLM"/>
    </source>
</evidence>
<evidence type="ECO:0000313" key="1">
    <source>
        <dbReference type="EMBL" id="OHX64243.1"/>
    </source>
</evidence>
<dbReference type="Pfam" id="PF13692">
    <property type="entry name" value="Glyco_trans_1_4"/>
    <property type="match status" value="1"/>
</dbReference>
<dbReference type="EMBL" id="JRYR02000002">
    <property type="protein sequence ID" value="OHX64243.1"/>
    <property type="molecule type" value="Genomic_DNA"/>
</dbReference>
<proteinExistence type="predicted"/>
<dbReference type="Gene3D" id="3.40.50.11010">
    <property type="match status" value="1"/>
</dbReference>
<accession>A0A1S1YTQ9</accession>
<dbReference type="OrthoDB" id="9816564at2"/>
<name>A0A1S1YTQ9_FLAPC</name>
<dbReference type="Gene3D" id="3.40.50.2000">
    <property type="entry name" value="Glycogen Phosphorylase B"/>
    <property type="match status" value="1"/>
</dbReference>
<dbReference type="STRING" id="915059.NH26_21820"/>
<evidence type="ECO:0000313" key="2">
    <source>
        <dbReference type="Proteomes" id="UP000179797"/>
    </source>
</evidence>
<sequence length="390" mass="45577">MSNLPIVMQGLTRFDEKYGATSLALAKEWARDRKVFYLDHPYTFKDKYAKTYQKELEFRKNAFQNGIRVCQPYKELPNFINVTPKTVFPINFLSEGVLYDTLKKINHSIIKGTLFKVLSYYDVSDYYYINSFNPVYHLNLKKYPPLKYLYHCVDLMSGERYIAKHGVKAEKEVSKVVDQIVTTSDQLKENLKKINPNTEVVHNGADYSQFQLDHYIVPKEYLKINGKKVVYVGNLGLRIDYPLLKKVAQQDRSIQYIFIGPINEREFAGKELREEENVFFLGPKTAEEVPHYLFYADVCMIPFVKNELTKCIYPLKINEYLTLGKPVITSEFTDLRTFKGKVVSYQNSTTFLQGIHRSSATETEIEERRLFAQSNDWSHRAKDFISIIEQ</sequence>
<organism evidence="1 2">
    <name type="scientific">Flammeovirga pacifica</name>
    <dbReference type="NCBI Taxonomy" id="915059"/>
    <lineage>
        <taxon>Bacteria</taxon>
        <taxon>Pseudomonadati</taxon>
        <taxon>Bacteroidota</taxon>
        <taxon>Cytophagia</taxon>
        <taxon>Cytophagales</taxon>
        <taxon>Flammeovirgaceae</taxon>
        <taxon>Flammeovirga</taxon>
    </lineage>
</organism>
<dbReference type="Proteomes" id="UP000179797">
    <property type="component" value="Unassembled WGS sequence"/>
</dbReference>
<protein>
    <recommendedName>
        <fullName evidence="3">Glycosyl transferase family 1</fullName>
    </recommendedName>
</protein>
<dbReference type="SUPFAM" id="SSF53756">
    <property type="entry name" value="UDP-Glycosyltransferase/glycogen phosphorylase"/>
    <property type="match status" value="1"/>
</dbReference>
<comment type="caution">
    <text evidence="1">The sequence shown here is derived from an EMBL/GenBank/DDBJ whole genome shotgun (WGS) entry which is preliminary data.</text>
</comment>